<keyword evidence="5 15" id="KW-0812">Transmembrane</keyword>
<dbReference type="GO" id="GO:0012505">
    <property type="term" value="C:endomembrane system"/>
    <property type="evidence" value="ECO:0007669"/>
    <property type="project" value="UniProtKB-SubCell"/>
</dbReference>
<evidence type="ECO:0000256" key="16">
    <source>
        <dbReference type="RuleBase" id="RU003848"/>
    </source>
</evidence>
<comment type="subunit">
    <text evidence="15">F-type ATPases have 2 components, F(1) - the catalytic core - and F(0) - the membrane proton channel. F(1) has five subunits: alpha(3), beta(3), gamma(1), delta(1), epsilon(1). F(0) has three main subunits: a(1), b(2) and c(10-14). The alpha and beta chains form an alternating ring which encloses part of the gamma chain. F(1) is attached to F(0) by a central stalk formed by the gamma and epsilon chains, while a peripheral stalk is formed by the delta and b chains.</text>
</comment>
<dbReference type="OrthoDB" id="9795289at2"/>
<keyword evidence="8 15" id="KW-0406">Ion transport</keyword>
<evidence type="ECO:0000256" key="8">
    <source>
        <dbReference type="ARBA" id="ARBA00023065"/>
    </source>
</evidence>
<keyword evidence="7 15" id="KW-1133">Transmembrane helix</keyword>
<dbReference type="Pfam" id="PF00430">
    <property type="entry name" value="ATP-synt_B"/>
    <property type="match status" value="1"/>
</dbReference>
<sequence>MDLITPGSGLIFWQLIGFLGLLFILIKFAWKPMLAALEERESTIENALKQAEIARNEMANLKAENEKLLAEARLERDNILKKAQEASNKMIEEAKTEAQKQGAQLIENAKAVIETEKKAALTEVKNQVAALTLEVTEKLLKKNLADDASQKALVDEFVKDLKLN</sequence>
<dbReference type="PANTHER" id="PTHR33445:SF1">
    <property type="entry name" value="ATP SYNTHASE SUBUNIT B"/>
    <property type="match status" value="1"/>
</dbReference>
<evidence type="ECO:0000313" key="19">
    <source>
        <dbReference type="Proteomes" id="UP000050421"/>
    </source>
</evidence>
<keyword evidence="4 15" id="KW-0138">CF(0)</keyword>
<evidence type="ECO:0000256" key="3">
    <source>
        <dbReference type="ARBA" id="ARBA00022475"/>
    </source>
</evidence>
<organism evidence="18 19">
    <name type="scientific">Algoriphagus marincola HL-49</name>
    <dbReference type="NCBI Taxonomy" id="1305737"/>
    <lineage>
        <taxon>Bacteria</taxon>
        <taxon>Pseudomonadati</taxon>
        <taxon>Bacteroidota</taxon>
        <taxon>Cytophagia</taxon>
        <taxon>Cytophagales</taxon>
        <taxon>Cyclobacteriaceae</taxon>
        <taxon>Algoriphagus</taxon>
    </lineage>
</organism>
<evidence type="ECO:0000256" key="9">
    <source>
        <dbReference type="ARBA" id="ARBA00023136"/>
    </source>
</evidence>
<name>A0A0P7YKP2_9BACT</name>
<dbReference type="GO" id="GO:0005886">
    <property type="term" value="C:plasma membrane"/>
    <property type="evidence" value="ECO:0007669"/>
    <property type="project" value="UniProtKB-SubCell"/>
</dbReference>
<evidence type="ECO:0000256" key="7">
    <source>
        <dbReference type="ARBA" id="ARBA00022989"/>
    </source>
</evidence>
<keyword evidence="6 15" id="KW-0375">Hydrogen ion transport</keyword>
<proteinExistence type="inferred from homology"/>
<dbReference type="InterPro" id="IPR002146">
    <property type="entry name" value="ATP_synth_b/b'su_bac/chlpt"/>
</dbReference>
<accession>A0A0P7YKP2</accession>
<evidence type="ECO:0000256" key="1">
    <source>
        <dbReference type="ARBA" id="ARBA00005513"/>
    </source>
</evidence>
<dbReference type="InterPro" id="IPR050059">
    <property type="entry name" value="ATP_synthase_B_chain"/>
</dbReference>
<dbReference type="HAMAP" id="MF_01398">
    <property type="entry name" value="ATP_synth_b_bprime"/>
    <property type="match status" value="1"/>
</dbReference>
<dbReference type="InterPro" id="IPR028987">
    <property type="entry name" value="ATP_synth_B-like_membr_sf"/>
</dbReference>
<keyword evidence="10 15" id="KW-0066">ATP synthesis</keyword>
<dbReference type="EMBL" id="LJXT01000010">
    <property type="protein sequence ID" value="KPQ19384.1"/>
    <property type="molecule type" value="Genomic_DNA"/>
</dbReference>
<evidence type="ECO:0000256" key="15">
    <source>
        <dbReference type="HAMAP-Rule" id="MF_01398"/>
    </source>
</evidence>
<comment type="subcellular location">
    <subcellularLocation>
        <location evidence="15">Cell membrane</location>
        <topology evidence="15">Single-pass membrane protein</topology>
    </subcellularLocation>
    <subcellularLocation>
        <location evidence="14">Endomembrane system</location>
        <topology evidence="14">Single-pass membrane protein</topology>
    </subcellularLocation>
</comment>
<comment type="function">
    <text evidence="12">Component of the F(0) channel, it forms part of the peripheral stalk, linking F(1) to F(0). The b'-subunit is a diverged and duplicated form of b found in plants and photosynthetic bacteria.</text>
</comment>
<feature type="coiled-coil region" evidence="17">
    <location>
        <begin position="34"/>
        <end position="101"/>
    </location>
</feature>
<dbReference type="GO" id="GO:0045259">
    <property type="term" value="C:proton-transporting ATP synthase complex"/>
    <property type="evidence" value="ECO:0007669"/>
    <property type="project" value="UniProtKB-KW"/>
</dbReference>
<dbReference type="Gene3D" id="1.20.5.620">
    <property type="entry name" value="F1F0 ATP synthase subunit B, membrane domain"/>
    <property type="match status" value="1"/>
</dbReference>
<dbReference type="CDD" id="cd06503">
    <property type="entry name" value="ATP-synt_Fo_b"/>
    <property type="match status" value="1"/>
</dbReference>
<comment type="caution">
    <text evidence="18">The sequence shown here is derived from an EMBL/GenBank/DDBJ whole genome shotgun (WGS) entry which is preliminary data.</text>
</comment>
<gene>
    <name evidence="15 18" type="primary">atpF</name>
    <name evidence="18" type="ORF">HLUCCX10_02700</name>
</gene>
<evidence type="ECO:0000256" key="17">
    <source>
        <dbReference type="SAM" id="Coils"/>
    </source>
</evidence>
<dbReference type="NCBIfam" id="NF011041">
    <property type="entry name" value="PRK14471.1"/>
    <property type="match status" value="1"/>
</dbReference>
<comment type="subunit">
    <text evidence="13">F-type ATPases have 2 components, F(1) - the catalytic core - and F(0) - the membrane proton channel. F(1) has five subunits: alpha(3), beta(3), gamma(1), delta(1), epsilon(1). F(0) has four main subunits: a(1), b(2) and c(10-14). The alpha and beta chains form an alternating ring which encloses part of the gamma chain. F(1) is attached to F(0) by a central stalk formed by the gamma and epsilon chains, while a peripheral stalk is formed by the delta and b chains.</text>
</comment>
<dbReference type="GO" id="GO:0046933">
    <property type="term" value="F:proton-transporting ATP synthase activity, rotational mechanism"/>
    <property type="evidence" value="ECO:0007669"/>
    <property type="project" value="UniProtKB-UniRule"/>
</dbReference>
<dbReference type="PANTHER" id="PTHR33445">
    <property type="entry name" value="ATP SYNTHASE SUBUNIT B', CHLOROPLASTIC"/>
    <property type="match status" value="1"/>
</dbReference>
<evidence type="ECO:0000256" key="10">
    <source>
        <dbReference type="ARBA" id="ARBA00023310"/>
    </source>
</evidence>
<dbReference type="STRING" id="1305737.GCA_000526355_02395"/>
<evidence type="ECO:0000256" key="6">
    <source>
        <dbReference type="ARBA" id="ARBA00022781"/>
    </source>
</evidence>
<comment type="function">
    <text evidence="11 15">F(1)F(0) ATP synthase produces ATP from ADP in the presence of a proton or sodium gradient. F-type ATPases consist of two structural domains, F(1) containing the extramembraneous catalytic core and F(0) containing the membrane proton channel, linked together by a central stalk and a peripheral stalk. During catalysis, ATP synthesis in the catalytic domain of F(1) is coupled via a rotary mechanism of the central stalk subunits to proton translocation.</text>
</comment>
<keyword evidence="3 15" id="KW-1003">Cell membrane</keyword>
<evidence type="ECO:0000256" key="5">
    <source>
        <dbReference type="ARBA" id="ARBA00022692"/>
    </source>
</evidence>
<evidence type="ECO:0000256" key="4">
    <source>
        <dbReference type="ARBA" id="ARBA00022547"/>
    </source>
</evidence>
<dbReference type="Proteomes" id="UP000050421">
    <property type="component" value="Unassembled WGS sequence"/>
</dbReference>
<evidence type="ECO:0000256" key="11">
    <source>
        <dbReference type="ARBA" id="ARBA00025198"/>
    </source>
</evidence>
<comment type="similarity">
    <text evidence="1 15 16">Belongs to the ATPase B chain family.</text>
</comment>
<evidence type="ECO:0000313" key="18">
    <source>
        <dbReference type="EMBL" id="KPQ19384.1"/>
    </source>
</evidence>
<evidence type="ECO:0000256" key="14">
    <source>
        <dbReference type="ARBA" id="ARBA00037847"/>
    </source>
</evidence>
<dbReference type="AlphaFoldDB" id="A0A0P7YKP2"/>
<reference evidence="18 19" key="1">
    <citation type="submission" date="2015-09" db="EMBL/GenBank/DDBJ databases">
        <title>Identification and resolution of microdiversity through metagenomic sequencing of parallel consortia.</title>
        <authorList>
            <person name="Nelson W.C."/>
            <person name="Romine M.F."/>
            <person name="Lindemann S.R."/>
        </authorList>
    </citation>
    <scope>NUCLEOTIDE SEQUENCE [LARGE SCALE GENOMIC DNA]</scope>
    <source>
        <strain evidence="18">HL-49</strain>
    </source>
</reference>
<dbReference type="eggNOG" id="COG0711">
    <property type="taxonomic scope" value="Bacteria"/>
</dbReference>
<evidence type="ECO:0000256" key="13">
    <source>
        <dbReference type="ARBA" id="ARBA00026054"/>
    </source>
</evidence>
<keyword evidence="17" id="KW-0175">Coiled coil</keyword>
<dbReference type="PATRIC" id="fig|1305737.6.peg.1208"/>
<keyword evidence="9 15" id="KW-0472">Membrane</keyword>
<protein>
    <recommendedName>
        <fullName evidence="15">ATP synthase subunit b</fullName>
    </recommendedName>
    <alternativeName>
        <fullName evidence="15">ATP synthase F(0) sector subunit b</fullName>
    </alternativeName>
    <alternativeName>
        <fullName evidence="15">ATPase subunit I</fullName>
    </alternativeName>
    <alternativeName>
        <fullName evidence="15">F-type ATPase subunit b</fullName>
        <shortName evidence="15">F-ATPase subunit b</shortName>
    </alternativeName>
</protein>
<keyword evidence="2 15" id="KW-0813">Transport</keyword>
<feature type="transmembrane region" description="Helical" evidence="15">
    <location>
        <begin position="12"/>
        <end position="30"/>
    </location>
</feature>
<evidence type="ECO:0000256" key="2">
    <source>
        <dbReference type="ARBA" id="ARBA00022448"/>
    </source>
</evidence>
<dbReference type="GO" id="GO:0046961">
    <property type="term" value="F:proton-transporting ATPase activity, rotational mechanism"/>
    <property type="evidence" value="ECO:0007669"/>
    <property type="project" value="TreeGrafter"/>
</dbReference>
<evidence type="ECO:0000256" key="12">
    <source>
        <dbReference type="ARBA" id="ARBA00025614"/>
    </source>
</evidence>
<dbReference type="NCBIfam" id="TIGR01144">
    <property type="entry name" value="ATP_synt_b"/>
    <property type="match status" value="1"/>
</dbReference>
<dbReference type="SUPFAM" id="SSF81573">
    <property type="entry name" value="F1F0 ATP synthase subunit B, membrane domain"/>
    <property type="match status" value="1"/>
</dbReference>
<dbReference type="InterPro" id="IPR005864">
    <property type="entry name" value="ATP_synth_F0_bsu_bac"/>
</dbReference>